<gene>
    <name evidence="6" type="ORF">SAMN02745134_00609</name>
</gene>
<reference evidence="6 7" key="1">
    <citation type="submission" date="2017-04" db="EMBL/GenBank/DDBJ databases">
        <authorList>
            <person name="Afonso C.L."/>
            <person name="Miller P.J."/>
            <person name="Scott M.A."/>
            <person name="Spackman E."/>
            <person name="Goraichik I."/>
            <person name="Dimitrov K.M."/>
            <person name="Suarez D.L."/>
            <person name="Swayne D.E."/>
        </authorList>
    </citation>
    <scope>NUCLEOTIDE SEQUENCE [LARGE SCALE GENOMIC DNA]</scope>
    <source>
        <strain evidence="6 7">DSM 12555</strain>
    </source>
</reference>
<keyword evidence="4" id="KW-0472">Membrane</keyword>
<dbReference type="SUPFAM" id="SSF58104">
    <property type="entry name" value="Methyl-accepting chemotaxis protein (MCP) signaling domain"/>
    <property type="match status" value="1"/>
</dbReference>
<dbReference type="PANTHER" id="PTHR32089:SF112">
    <property type="entry name" value="LYSOZYME-LIKE PROTEIN-RELATED"/>
    <property type="match status" value="1"/>
</dbReference>
<feature type="transmembrane region" description="Helical" evidence="4">
    <location>
        <begin position="152"/>
        <end position="173"/>
    </location>
</feature>
<dbReference type="GO" id="GO:0004888">
    <property type="term" value="F:transmembrane signaling receptor activity"/>
    <property type="evidence" value="ECO:0007669"/>
    <property type="project" value="InterPro"/>
</dbReference>
<organism evidence="6 7">
    <name type="scientific">Clostridium acidisoli DSM 12555</name>
    <dbReference type="NCBI Taxonomy" id="1121291"/>
    <lineage>
        <taxon>Bacteria</taxon>
        <taxon>Bacillati</taxon>
        <taxon>Bacillota</taxon>
        <taxon>Clostridia</taxon>
        <taxon>Eubacteriales</taxon>
        <taxon>Clostridiaceae</taxon>
        <taxon>Clostridium</taxon>
    </lineage>
</organism>
<sequence>MRGLKDLFHNKKDYENLNYLVSGYLLFVFIISHILMEGILIYYQLHFMIIYNIFSIVLMFICFFLNHVGFPKMAVILNLIDICIFSTLGSLFGGWNVGFYLFFFDAVAIAFFTETLGLRTKMFFTIAVTALAGIVKVYAPDRVVSAGNSADTLIYCIIFLGIILYMGVIYYYFDSQRIMLAKETVKSKQFIKNIEGILEKNMTVSNEVKNIGEQFSANFSGNLRSQNVISSSAEVVAKNSKSSLDINKTISARVSDFSVMLEKLKDSVIQIHENSKEALNLNNNGNKNIIDIEFKLNSNVESTNKLGDAIVELEERAVEIGTILDAIRSITKQINLLSLNASIEAARAGENGKGFAVVADEIRKLAEQSSSATNEIEEVINSVKGSVEGSRNNMNEVWNAVSIQKELTDETKTKFNDIKSKIDIMTSEITSVNADIHRITNFKEEILTLVQKSALESESVHNETEKIVVSIKEQSNSMQNSNSIAEKLLSLSNKLNANDVHL</sequence>
<dbReference type="SMART" id="SM00283">
    <property type="entry name" value="MA"/>
    <property type="match status" value="1"/>
</dbReference>
<dbReference type="Pfam" id="PF00015">
    <property type="entry name" value="MCPsignal"/>
    <property type="match status" value="1"/>
</dbReference>
<dbReference type="InterPro" id="IPR004090">
    <property type="entry name" value="Chemotax_Me-accpt_rcpt"/>
</dbReference>
<dbReference type="OrthoDB" id="9807021at2"/>
<dbReference type="AlphaFoldDB" id="A0A1W1X3X0"/>
<dbReference type="GO" id="GO:0007165">
    <property type="term" value="P:signal transduction"/>
    <property type="evidence" value="ECO:0007669"/>
    <property type="project" value="UniProtKB-KW"/>
</dbReference>
<feature type="transmembrane region" description="Helical" evidence="4">
    <location>
        <begin position="49"/>
        <end position="68"/>
    </location>
</feature>
<dbReference type="GO" id="GO:0006935">
    <property type="term" value="P:chemotaxis"/>
    <property type="evidence" value="ECO:0007669"/>
    <property type="project" value="InterPro"/>
</dbReference>
<proteinExistence type="inferred from homology"/>
<dbReference type="EMBL" id="FWXH01000002">
    <property type="protein sequence ID" value="SMC18592.1"/>
    <property type="molecule type" value="Genomic_DNA"/>
</dbReference>
<keyword evidence="4" id="KW-1133">Transmembrane helix</keyword>
<dbReference type="Proteomes" id="UP000192468">
    <property type="component" value="Unassembled WGS sequence"/>
</dbReference>
<feature type="transmembrane region" description="Helical" evidence="4">
    <location>
        <begin position="21"/>
        <end position="43"/>
    </location>
</feature>
<dbReference type="PROSITE" id="PS50111">
    <property type="entry name" value="CHEMOTAXIS_TRANSDUC_2"/>
    <property type="match status" value="1"/>
</dbReference>
<evidence type="ECO:0000256" key="4">
    <source>
        <dbReference type="SAM" id="Phobius"/>
    </source>
</evidence>
<comment type="similarity">
    <text evidence="2">Belongs to the methyl-accepting chemotaxis (MCP) protein family.</text>
</comment>
<feature type="domain" description="Methyl-accepting transducer" evidence="5">
    <location>
        <begin position="218"/>
        <end position="468"/>
    </location>
</feature>
<dbReference type="PANTHER" id="PTHR32089">
    <property type="entry name" value="METHYL-ACCEPTING CHEMOTAXIS PROTEIN MCPB"/>
    <property type="match status" value="1"/>
</dbReference>
<dbReference type="RefSeq" id="WP_084113793.1">
    <property type="nucleotide sequence ID" value="NZ_FWXH01000002.1"/>
</dbReference>
<feature type="transmembrane region" description="Helical" evidence="4">
    <location>
        <begin position="99"/>
        <end position="116"/>
    </location>
</feature>
<accession>A0A1W1X3X0</accession>
<feature type="transmembrane region" description="Helical" evidence="4">
    <location>
        <begin position="123"/>
        <end position="140"/>
    </location>
</feature>
<dbReference type="STRING" id="1121291.SAMN02745134_00609"/>
<keyword evidence="1 3" id="KW-0807">Transducer</keyword>
<dbReference type="GO" id="GO:0016020">
    <property type="term" value="C:membrane"/>
    <property type="evidence" value="ECO:0007669"/>
    <property type="project" value="InterPro"/>
</dbReference>
<evidence type="ECO:0000256" key="2">
    <source>
        <dbReference type="ARBA" id="ARBA00029447"/>
    </source>
</evidence>
<evidence type="ECO:0000256" key="3">
    <source>
        <dbReference type="PROSITE-ProRule" id="PRU00284"/>
    </source>
</evidence>
<evidence type="ECO:0000313" key="6">
    <source>
        <dbReference type="EMBL" id="SMC18592.1"/>
    </source>
</evidence>
<dbReference type="PRINTS" id="PR00260">
    <property type="entry name" value="CHEMTRNSDUCR"/>
</dbReference>
<evidence type="ECO:0000259" key="5">
    <source>
        <dbReference type="PROSITE" id="PS50111"/>
    </source>
</evidence>
<protein>
    <submittedName>
        <fullName evidence="6">Methyl-accepting chemotaxis protein</fullName>
    </submittedName>
</protein>
<keyword evidence="7" id="KW-1185">Reference proteome</keyword>
<evidence type="ECO:0000313" key="7">
    <source>
        <dbReference type="Proteomes" id="UP000192468"/>
    </source>
</evidence>
<dbReference type="Gene3D" id="1.10.287.950">
    <property type="entry name" value="Methyl-accepting chemotaxis protein"/>
    <property type="match status" value="1"/>
</dbReference>
<keyword evidence="4" id="KW-0812">Transmembrane</keyword>
<name>A0A1W1X3X0_9CLOT</name>
<dbReference type="InterPro" id="IPR004089">
    <property type="entry name" value="MCPsignal_dom"/>
</dbReference>
<evidence type="ECO:0000256" key="1">
    <source>
        <dbReference type="ARBA" id="ARBA00023224"/>
    </source>
</evidence>